<keyword evidence="24" id="KW-1185">Reference proteome</keyword>
<dbReference type="Pfam" id="PF01098">
    <property type="entry name" value="FTSW_RODA_SPOVE"/>
    <property type="match status" value="1"/>
</dbReference>
<evidence type="ECO:0000256" key="5">
    <source>
        <dbReference type="ARBA" id="ARBA00022676"/>
    </source>
</evidence>
<comment type="similarity">
    <text evidence="16">Belongs to the SEDS family. FtsW subfamily.</text>
</comment>
<evidence type="ECO:0000256" key="11">
    <source>
        <dbReference type="ARBA" id="ARBA00023136"/>
    </source>
</evidence>
<evidence type="ECO:0000313" key="24">
    <source>
        <dbReference type="Proteomes" id="UP000886818"/>
    </source>
</evidence>
<keyword evidence="8" id="KW-0133">Cell shape</keyword>
<evidence type="ECO:0000256" key="12">
    <source>
        <dbReference type="ARBA" id="ARBA00023306"/>
    </source>
</evidence>
<keyword evidence="3" id="KW-1003">Cell membrane</keyword>
<evidence type="ECO:0000256" key="22">
    <source>
        <dbReference type="SAM" id="Phobius"/>
    </source>
</evidence>
<evidence type="ECO:0000256" key="7">
    <source>
        <dbReference type="ARBA" id="ARBA00022692"/>
    </source>
</evidence>
<proteinExistence type="inferred from homology"/>
<evidence type="ECO:0000256" key="16">
    <source>
        <dbReference type="ARBA" id="ARBA00038053"/>
    </source>
</evidence>
<feature type="transmembrane region" description="Helical" evidence="22">
    <location>
        <begin position="196"/>
        <end position="216"/>
    </location>
</feature>
<keyword evidence="4" id="KW-0132">Cell division</keyword>
<evidence type="ECO:0000256" key="20">
    <source>
        <dbReference type="ARBA" id="ARBA00049902"/>
    </source>
</evidence>
<dbReference type="NCBIfam" id="TIGR02614">
    <property type="entry name" value="ftsW"/>
    <property type="match status" value="1"/>
</dbReference>
<feature type="transmembrane region" description="Helical" evidence="22">
    <location>
        <begin position="21"/>
        <end position="39"/>
    </location>
</feature>
<comment type="function">
    <text evidence="21">Peptidoglycan polymerase that is essential for cell division.</text>
</comment>
<feature type="transmembrane region" description="Helical" evidence="22">
    <location>
        <begin position="115"/>
        <end position="135"/>
    </location>
</feature>
<accession>A0ABX8R9S3</accession>
<keyword evidence="6" id="KW-0808">Transferase</keyword>
<feature type="transmembrane region" description="Helical" evidence="22">
    <location>
        <begin position="347"/>
        <end position="368"/>
    </location>
</feature>
<evidence type="ECO:0000256" key="3">
    <source>
        <dbReference type="ARBA" id="ARBA00022475"/>
    </source>
</evidence>
<keyword evidence="10 22" id="KW-1133">Transmembrane helix</keyword>
<evidence type="ECO:0000256" key="10">
    <source>
        <dbReference type="ARBA" id="ARBA00022989"/>
    </source>
</evidence>
<dbReference type="EMBL" id="CP078093">
    <property type="protein sequence ID" value="QXM05813.1"/>
    <property type="molecule type" value="Genomic_DNA"/>
</dbReference>
<evidence type="ECO:0000256" key="21">
    <source>
        <dbReference type="ARBA" id="ARBA00049966"/>
    </source>
</evidence>
<reference evidence="23" key="1">
    <citation type="submission" date="2021-07" db="EMBL/GenBank/DDBJ databases">
        <title>Complete genome sequence of Crassaminicella sp. 143-21, isolated from a deep-sea hydrothermal vent.</title>
        <authorList>
            <person name="Li X."/>
        </authorList>
    </citation>
    <scope>NUCLEOTIDE SEQUENCE</scope>
    <source>
        <strain evidence="23">143-21</strain>
    </source>
</reference>
<keyword evidence="9" id="KW-0573">Peptidoglycan synthesis</keyword>
<evidence type="ECO:0000256" key="8">
    <source>
        <dbReference type="ARBA" id="ARBA00022960"/>
    </source>
</evidence>
<evidence type="ECO:0000256" key="2">
    <source>
        <dbReference type="ARBA" id="ARBA00004752"/>
    </source>
</evidence>
<evidence type="ECO:0000256" key="17">
    <source>
        <dbReference type="ARBA" id="ARBA00041185"/>
    </source>
</evidence>
<organism evidence="23 24">
    <name type="scientific">Crassaminicella indica</name>
    <dbReference type="NCBI Taxonomy" id="2855394"/>
    <lineage>
        <taxon>Bacteria</taxon>
        <taxon>Bacillati</taxon>
        <taxon>Bacillota</taxon>
        <taxon>Clostridia</taxon>
        <taxon>Eubacteriales</taxon>
        <taxon>Clostridiaceae</taxon>
        <taxon>Crassaminicella</taxon>
    </lineage>
</organism>
<dbReference type="PANTHER" id="PTHR30474">
    <property type="entry name" value="CELL CYCLE PROTEIN"/>
    <property type="match status" value="1"/>
</dbReference>
<dbReference type="InterPro" id="IPR013438">
    <property type="entry name" value="SpoVE"/>
</dbReference>
<sequence length="377" mass="41752">MYKKIEGVNEVAKKRSSDFTLFLTVLILVVIGIIMVFSSSHYYALSKMNDSYHFLKRELMWAGLGMIGMFFTMNYDYWKYRKMAPYAYIFSLILLLLIFTPLGKEINGARRWLGVGGFTIMPGEVSKICAIIFMASMLSRRTEKIKSFVNGVIPCLVIIGIYFGLIILQPNMSTAVTISMIIASMMFVAGMRWFHVMAMGIGGIGFLAVMILIAPYRMKRLTSFLDPFSDPRGAGYQVIQSLYALGSGGLFGVGLGKSIQKYLYIPEPQNDFIFAIIGEELGFIGCVTVILLFLLLIWRGVRISINAPDLFSCLLASGITAMVAVQVIINIAVATSSMPVTGIALPFISWGGNSLAIFMAAMGILLNISRHSNLDRR</sequence>
<comment type="subcellular location">
    <subcellularLocation>
        <location evidence="1">Cell membrane</location>
        <topology evidence="1">Multi-pass membrane protein</topology>
    </subcellularLocation>
</comment>
<keyword evidence="12" id="KW-0131">Cell cycle</keyword>
<feature type="transmembrane region" description="Helical" evidence="22">
    <location>
        <begin position="59"/>
        <end position="78"/>
    </location>
</feature>
<evidence type="ECO:0000256" key="18">
    <source>
        <dbReference type="ARBA" id="ARBA00041418"/>
    </source>
</evidence>
<evidence type="ECO:0000256" key="9">
    <source>
        <dbReference type="ARBA" id="ARBA00022984"/>
    </source>
</evidence>
<dbReference type="Proteomes" id="UP000886818">
    <property type="component" value="Chromosome"/>
</dbReference>
<feature type="transmembrane region" description="Helical" evidence="22">
    <location>
        <begin position="310"/>
        <end position="335"/>
    </location>
</feature>
<dbReference type="NCBIfam" id="TIGR02615">
    <property type="entry name" value="spoVE"/>
    <property type="match status" value="1"/>
</dbReference>
<evidence type="ECO:0000256" key="1">
    <source>
        <dbReference type="ARBA" id="ARBA00004651"/>
    </source>
</evidence>
<dbReference type="InterPro" id="IPR013437">
    <property type="entry name" value="FtsW"/>
</dbReference>
<feature type="transmembrane region" description="Helical" evidence="22">
    <location>
        <begin position="147"/>
        <end position="166"/>
    </location>
</feature>
<evidence type="ECO:0000313" key="23">
    <source>
        <dbReference type="EMBL" id="QXM05813.1"/>
    </source>
</evidence>
<gene>
    <name evidence="23" type="primary">spoVE</name>
    <name evidence="23" type="ORF">KVH43_10665</name>
</gene>
<evidence type="ECO:0000256" key="19">
    <source>
        <dbReference type="ARBA" id="ARBA00044770"/>
    </source>
</evidence>
<keyword evidence="11 22" id="KW-0472">Membrane</keyword>
<protein>
    <recommendedName>
        <fullName evidence="17">Probable peptidoglycan glycosyltransferase FtsW</fullName>
        <ecNumber evidence="19">2.4.99.28</ecNumber>
    </recommendedName>
    <alternativeName>
        <fullName evidence="18">Cell division protein FtsW</fullName>
    </alternativeName>
    <alternativeName>
        <fullName evidence="15">Cell wall polymerase</fullName>
    </alternativeName>
    <alternativeName>
        <fullName evidence="14">Peptidoglycan polymerase</fullName>
    </alternativeName>
</protein>
<feature type="transmembrane region" description="Helical" evidence="22">
    <location>
        <begin position="85"/>
        <end position="103"/>
    </location>
</feature>
<keyword evidence="7 22" id="KW-0812">Transmembrane</keyword>
<evidence type="ECO:0000256" key="15">
    <source>
        <dbReference type="ARBA" id="ARBA00033270"/>
    </source>
</evidence>
<comment type="pathway">
    <text evidence="2">Cell wall biogenesis; peptidoglycan biosynthesis.</text>
</comment>
<dbReference type="PANTHER" id="PTHR30474:SF2">
    <property type="entry name" value="PEPTIDOGLYCAN GLYCOSYLTRANSFERASE FTSW-RELATED"/>
    <property type="match status" value="1"/>
</dbReference>
<dbReference type="EC" id="2.4.99.28" evidence="19"/>
<dbReference type="InterPro" id="IPR001182">
    <property type="entry name" value="FtsW/RodA"/>
</dbReference>
<evidence type="ECO:0000256" key="13">
    <source>
        <dbReference type="ARBA" id="ARBA00023316"/>
    </source>
</evidence>
<evidence type="ECO:0000256" key="14">
    <source>
        <dbReference type="ARBA" id="ARBA00032370"/>
    </source>
</evidence>
<feature type="transmembrane region" description="Helical" evidence="22">
    <location>
        <begin position="272"/>
        <end position="298"/>
    </location>
</feature>
<keyword evidence="13" id="KW-0961">Cell wall biogenesis/degradation</keyword>
<evidence type="ECO:0000256" key="4">
    <source>
        <dbReference type="ARBA" id="ARBA00022618"/>
    </source>
</evidence>
<name>A0ABX8R9S3_9CLOT</name>
<keyword evidence="5" id="KW-0328">Glycosyltransferase</keyword>
<evidence type="ECO:0000256" key="6">
    <source>
        <dbReference type="ARBA" id="ARBA00022679"/>
    </source>
</evidence>
<comment type="catalytic activity">
    <reaction evidence="20">
        <text>[GlcNAc-(1-&gt;4)-Mur2Ac(oyl-L-Ala-gamma-D-Glu-L-Lys-D-Ala-D-Ala)](n)-di-trans,octa-cis-undecaprenyl diphosphate + beta-D-GlcNAc-(1-&gt;4)-Mur2Ac(oyl-L-Ala-gamma-D-Glu-L-Lys-D-Ala-D-Ala)-di-trans,octa-cis-undecaprenyl diphosphate = [GlcNAc-(1-&gt;4)-Mur2Ac(oyl-L-Ala-gamma-D-Glu-L-Lys-D-Ala-D-Ala)](n+1)-di-trans,octa-cis-undecaprenyl diphosphate + di-trans,octa-cis-undecaprenyl diphosphate + H(+)</text>
        <dbReference type="Rhea" id="RHEA:23708"/>
        <dbReference type="Rhea" id="RHEA-COMP:9602"/>
        <dbReference type="Rhea" id="RHEA-COMP:9603"/>
        <dbReference type="ChEBI" id="CHEBI:15378"/>
        <dbReference type="ChEBI" id="CHEBI:58405"/>
        <dbReference type="ChEBI" id="CHEBI:60033"/>
        <dbReference type="ChEBI" id="CHEBI:78435"/>
        <dbReference type="EC" id="2.4.99.28"/>
    </reaction>
</comment>